<dbReference type="Pfam" id="PF13589">
    <property type="entry name" value="HATPase_c_3"/>
    <property type="match status" value="1"/>
</dbReference>
<keyword evidence="8" id="KW-0156">Chromatin regulator</keyword>
<dbReference type="GO" id="GO:0005634">
    <property type="term" value="C:nucleus"/>
    <property type="evidence" value="ECO:0007669"/>
    <property type="project" value="UniProtKB-SubCell"/>
</dbReference>
<dbReference type="GO" id="GO:0031047">
    <property type="term" value="P:regulatory ncRNA-mediated gene silencing"/>
    <property type="evidence" value="ECO:0007669"/>
    <property type="project" value="UniProtKB-KW"/>
</dbReference>
<dbReference type="Pfam" id="PF17942">
    <property type="entry name" value="Morc6_S5"/>
    <property type="match status" value="1"/>
</dbReference>
<evidence type="ECO:0000256" key="12">
    <source>
        <dbReference type="ARBA" id="ARBA00023242"/>
    </source>
</evidence>
<evidence type="ECO:0000256" key="9">
    <source>
        <dbReference type="ARBA" id="ARBA00023054"/>
    </source>
</evidence>
<evidence type="ECO:0000256" key="8">
    <source>
        <dbReference type="ARBA" id="ARBA00022853"/>
    </source>
</evidence>
<comment type="cofactor">
    <cofactor evidence="1">
        <name>Mn(2+)</name>
        <dbReference type="ChEBI" id="CHEBI:29035"/>
    </cofactor>
</comment>
<dbReference type="GO" id="GO:0016887">
    <property type="term" value="F:ATP hydrolysis activity"/>
    <property type="evidence" value="ECO:0007669"/>
    <property type="project" value="InterPro"/>
</dbReference>
<dbReference type="Gene3D" id="3.30.565.10">
    <property type="entry name" value="Histidine kinase-like ATPase, C-terminal domain"/>
    <property type="match status" value="1"/>
</dbReference>
<dbReference type="GO" id="GO:0006325">
    <property type="term" value="P:chromatin organization"/>
    <property type="evidence" value="ECO:0007669"/>
    <property type="project" value="UniProtKB-KW"/>
</dbReference>
<keyword evidence="6" id="KW-0378">Hydrolase</keyword>
<dbReference type="InterPro" id="IPR041006">
    <property type="entry name" value="Morc_S5"/>
</dbReference>
<keyword evidence="10" id="KW-0943">RNA-mediated gene silencing</keyword>
<accession>A0AAU9R7H8</accession>
<keyword evidence="12" id="KW-0539">Nucleus</keyword>
<dbReference type="InterPro" id="IPR045261">
    <property type="entry name" value="MORC_ATPase"/>
</dbReference>
<gene>
    <name evidence="14" type="ORF">TAV2_LOCUS2434</name>
</gene>
<evidence type="ECO:0000256" key="3">
    <source>
        <dbReference type="ARBA" id="ARBA00004123"/>
    </source>
</evidence>
<evidence type="ECO:0000256" key="4">
    <source>
        <dbReference type="ARBA" id="ARBA00007845"/>
    </source>
</evidence>
<evidence type="ECO:0000313" key="15">
    <source>
        <dbReference type="Proteomes" id="UP000836841"/>
    </source>
</evidence>
<proteinExistence type="inferred from homology"/>
<dbReference type="SUPFAM" id="SSF55874">
    <property type="entry name" value="ATPase domain of HSP90 chaperone/DNA topoisomerase II/histidine kinase"/>
    <property type="match status" value="1"/>
</dbReference>
<evidence type="ECO:0000256" key="7">
    <source>
        <dbReference type="ARBA" id="ARBA00022763"/>
    </source>
</evidence>
<evidence type="ECO:0000256" key="6">
    <source>
        <dbReference type="ARBA" id="ARBA00022759"/>
    </source>
</evidence>
<evidence type="ECO:0000256" key="5">
    <source>
        <dbReference type="ARBA" id="ARBA00022722"/>
    </source>
</evidence>
<dbReference type="EMBL" id="OU466857">
    <property type="protein sequence ID" value="CAH2035600.1"/>
    <property type="molecule type" value="Genomic_DNA"/>
</dbReference>
<keyword evidence="11" id="KW-0234">DNA repair</keyword>
<comment type="subcellular location">
    <subcellularLocation>
        <location evidence="3">Nucleus</location>
    </subcellularLocation>
</comment>
<evidence type="ECO:0000259" key="13">
    <source>
        <dbReference type="Pfam" id="PF17942"/>
    </source>
</evidence>
<dbReference type="PANTHER" id="PTHR23336">
    <property type="entry name" value="ZINC FINGER CW-TYPE COILED-COIL DOMAIN PROTEIN 3"/>
    <property type="match status" value="1"/>
</dbReference>
<comment type="similarity">
    <text evidence="4">Belongs to the MORC ATPase protein family.</text>
</comment>
<keyword evidence="5" id="KW-0540">Nuclease</keyword>
<evidence type="ECO:0000256" key="11">
    <source>
        <dbReference type="ARBA" id="ARBA00023204"/>
    </source>
</evidence>
<evidence type="ECO:0000256" key="10">
    <source>
        <dbReference type="ARBA" id="ARBA00023158"/>
    </source>
</evidence>
<dbReference type="InterPro" id="IPR036890">
    <property type="entry name" value="HATPase_C_sf"/>
</dbReference>
<keyword evidence="6" id="KW-0255">Endonuclease</keyword>
<comment type="cofactor">
    <cofactor evidence="2">
        <name>Mg(2+)</name>
        <dbReference type="ChEBI" id="CHEBI:18420"/>
    </cofactor>
</comment>
<name>A0AAU9R7H8_THLAR</name>
<keyword evidence="15" id="KW-1185">Reference proteome</keyword>
<evidence type="ECO:0000313" key="14">
    <source>
        <dbReference type="EMBL" id="CAH2035600.1"/>
    </source>
</evidence>
<dbReference type="GO" id="GO:0004519">
    <property type="term" value="F:endonuclease activity"/>
    <property type="evidence" value="ECO:0007669"/>
    <property type="project" value="UniProtKB-KW"/>
</dbReference>
<dbReference type="GO" id="GO:0006281">
    <property type="term" value="P:DNA repair"/>
    <property type="evidence" value="ECO:0007669"/>
    <property type="project" value="UniProtKB-KW"/>
</dbReference>
<organism evidence="14 15">
    <name type="scientific">Thlaspi arvense</name>
    <name type="common">Field penny-cress</name>
    <dbReference type="NCBI Taxonomy" id="13288"/>
    <lineage>
        <taxon>Eukaryota</taxon>
        <taxon>Viridiplantae</taxon>
        <taxon>Streptophyta</taxon>
        <taxon>Embryophyta</taxon>
        <taxon>Tracheophyta</taxon>
        <taxon>Spermatophyta</taxon>
        <taxon>Magnoliopsida</taxon>
        <taxon>eudicotyledons</taxon>
        <taxon>Gunneridae</taxon>
        <taxon>Pentapetalae</taxon>
        <taxon>rosids</taxon>
        <taxon>malvids</taxon>
        <taxon>Brassicales</taxon>
        <taxon>Brassicaceae</taxon>
        <taxon>Thlaspideae</taxon>
        <taxon>Thlaspi</taxon>
    </lineage>
</organism>
<sequence>MQGLTMVSYAFAELLDNALDEVRSGAYVNVDMLQNRKDGRKMVVIEGNGGGMNPEMMRHCMSLGYSAKSKLANTIGQCNDSPSCKIYNNDGNGFKTSTMRLGADVIVFSRCGGKHCDGFTQTIGLLSYTFLKSTGKEDIVGPMLHYERSDWRKNVETLVQWSPFSTEEDLLSQDIQHRGVNRDQKSIYMAANNPNCRHLLTHKHSLRSYVSILYLRLPPYFRIILRGKDVEHHDIVNDMMQTERKLYWPREAARGLCNCSNVYAAVTTGFVKDAKNHVDVQDFNVYHKNRLVKSFWRVWNAAENGGHGIIGVLEANFVEPAHDKQGHLIVIKSDPKSR</sequence>
<dbReference type="AlphaFoldDB" id="A0AAU9R7H8"/>
<evidence type="ECO:0000256" key="1">
    <source>
        <dbReference type="ARBA" id="ARBA00001936"/>
    </source>
</evidence>
<keyword evidence="9" id="KW-0175">Coiled coil</keyword>
<keyword evidence="7" id="KW-0227">DNA damage</keyword>
<feature type="domain" description="Morc S5" evidence="13">
    <location>
        <begin position="204"/>
        <end position="326"/>
    </location>
</feature>
<protein>
    <recommendedName>
        <fullName evidence="13">Morc S5 domain-containing protein</fullName>
    </recommendedName>
</protein>
<dbReference type="GO" id="GO:0031349">
    <property type="term" value="P:positive regulation of defense response"/>
    <property type="evidence" value="ECO:0007669"/>
    <property type="project" value="UniProtKB-ARBA"/>
</dbReference>
<dbReference type="PANTHER" id="PTHR23336:SF58">
    <property type="entry name" value="PROTEIN MICRORCHIDIA 4"/>
    <property type="match status" value="1"/>
</dbReference>
<evidence type="ECO:0000256" key="2">
    <source>
        <dbReference type="ARBA" id="ARBA00001946"/>
    </source>
</evidence>
<dbReference type="Proteomes" id="UP000836841">
    <property type="component" value="Chromosome 1"/>
</dbReference>
<reference evidence="14 15" key="1">
    <citation type="submission" date="2022-03" db="EMBL/GenBank/DDBJ databases">
        <authorList>
            <person name="Nunn A."/>
            <person name="Chopra R."/>
            <person name="Nunn A."/>
            <person name="Contreras Garrido A."/>
        </authorList>
    </citation>
    <scope>NUCLEOTIDE SEQUENCE [LARGE SCALE GENOMIC DNA]</scope>
</reference>